<dbReference type="AlphaFoldDB" id="A0ABC9VAG6"/>
<dbReference type="Gene3D" id="3.40.630.190">
    <property type="entry name" value="LCP protein"/>
    <property type="match status" value="1"/>
</dbReference>
<dbReference type="PANTHER" id="PTHR33392">
    <property type="entry name" value="POLYISOPRENYL-TEICHOIC ACID--PEPTIDOGLYCAN TEICHOIC ACID TRANSFERASE TAGU"/>
    <property type="match status" value="1"/>
</dbReference>
<keyword evidence="3" id="KW-0812">Transmembrane</keyword>
<evidence type="ECO:0000259" key="4">
    <source>
        <dbReference type="Pfam" id="PF03816"/>
    </source>
</evidence>
<accession>A0ABC9VAG6</accession>
<keyword evidence="3" id="KW-1133">Transmembrane helix</keyword>
<comment type="caution">
    <text evidence="5">The sequence shown here is derived from an EMBL/GenBank/DDBJ whole genome shotgun (WGS) entry which is preliminary data.</text>
</comment>
<dbReference type="Proteomes" id="UP000023566">
    <property type="component" value="Chromosome"/>
</dbReference>
<evidence type="ECO:0000313" key="5">
    <source>
        <dbReference type="EMBL" id="EZP75141.1"/>
    </source>
</evidence>
<proteinExistence type="inferred from homology"/>
<keyword evidence="6" id="KW-1185">Reference proteome</keyword>
<dbReference type="Pfam" id="PF03816">
    <property type="entry name" value="LytR_cpsA_psr"/>
    <property type="match status" value="1"/>
</dbReference>
<evidence type="ECO:0000256" key="1">
    <source>
        <dbReference type="ARBA" id="ARBA00006068"/>
    </source>
</evidence>
<organism evidence="5 6">
    <name type="scientific">Parageobacillus genomosp. 1</name>
    <dbReference type="NCBI Taxonomy" id="1295642"/>
    <lineage>
        <taxon>Bacteria</taxon>
        <taxon>Bacillati</taxon>
        <taxon>Bacillota</taxon>
        <taxon>Bacilli</taxon>
        <taxon>Bacillales</taxon>
        <taxon>Anoxybacillaceae</taxon>
        <taxon>Parageobacillus</taxon>
    </lineage>
</organism>
<feature type="region of interest" description="Disordered" evidence="2">
    <location>
        <begin position="319"/>
        <end position="338"/>
    </location>
</feature>
<dbReference type="PANTHER" id="PTHR33392:SF10">
    <property type="entry name" value="POLYISOPRENYL-TEICHOIC ACID--PEPTIDOGLYCAN TEICHOIC ACID TRANSFERASE TAGV"/>
    <property type="match status" value="1"/>
</dbReference>
<evidence type="ECO:0000256" key="2">
    <source>
        <dbReference type="SAM" id="MobiDB-lite"/>
    </source>
</evidence>
<feature type="domain" description="Cell envelope-related transcriptional attenuator" evidence="4">
    <location>
        <begin position="95"/>
        <end position="243"/>
    </location>
</feature>
<evidence type="ECO:0000313" key="6">
    <source>
        <dbReference type="Proteomes" id="UP000023566"/>
    </source>
</evidence>
<reference evidence="5 6" key="1">
    <citation type="journal article" date="2014" name="Appl. Microbiol. Biotechnol.">
        <title>Transformable facultative thermophile Geobacillus stearothermophilus NUB3621 as a host strain for metabolic engineering.</title>
        <authorList>
            <person name="Blanchard K."/>
            <person name="Robic S."/>
            <person name="Matsumura I."/>
        </authorList>
    </citation>
    <scope>NUCLEOTIDE SEQUENCE [LARGE SCALE GENOMIC DNA]</scope>
    <source>
        <strain evidence="5 6">NUB3621</strain>
    </source>
</reference>
<keyword evidence="3" id="KW-0472">Membrane</keyword>
<dbReference type="InterPro" id="IPR004474">
    <property type="entry name" value="LytR_CpsA_psr"/>
</dbReference>
<dbReference type="EMBL" id="AOTZ01000009">
    <property type="protein sequence ID" value="EZP75141.1"/>
    <property type="molecule type" value="Genomic_DNA"/>
</dbReference>
<evidence type="ECO:0000256" key="3">
    <source>
        <dbReference type="SAM" id="Phobius"/>
    </source>
</evidence>
<comment type="similarity">
    <text evidence="1">Belongs to the LytR/CpsA/Psr (LCP) family.</text>
</comment>
<name>A0ABC9VAG6_9BACL</name>
<gene>
    <name evidence="5" type="ORF">H839_16613</name>
</gene>
<dbReference type="InterPro" id="IPR050922">
    <property type="entry name" value="LytR/CpsA/Psr_CW_biosynth"/>
</dbReference>
<protein>
    <submittedName>
        <fullName evidence="5">Membrane bound transcriptional regulator</fullName>
    </submittedName>
</protein>
<dbReference type="NCBIfam" id="TIGR00350">
    <property type="entry name" value="lytR_cpsA_psr"/>
    <property type="match status" value="1"/>
</dbReference>
<sequence length="338" mass="38964">MDRRSGKKIKRRKKRKKRFIKLLLSMVLMVLLVILSYTGYVGYKTYKAANNSYSDLENRDKISSLRNAPVHISEDPISVLIMGIENYSGKGDKGRSDSLIIATFNPKDESMKMLSIPRDTKVYIPAINRRDKINHAYAYGGKEATIETVEQFLNIPIDYYVKVNFKGFVNIIDELGGVTVNVPFDFYDINSQWEKFYFKKGKMKLDGEAALVYARMRKKDPRGDFGRNERQQQIVRAVIDKILSPSIIFKIDDIAEEIGRNIETNMSIGEALAFRKKYSDFNSSHIQTLKIEGQDEYVNGVYYFIPDDDEMREVRQQLRQHLDLPSDASSDAEKQSSQ</sequence>
<dbReference type="RefSeq" id="WP_043906113.1">
    <property type="nucleotide sequence ID" value="NZ_CM002692.1"/>
</dbReference>
<feature type="transmembrane region" description="Helical" evidence="3">
    <location>
        <begin position="20"/>
        <end position="43"/>
    </location>
</feature>